<feature type="region of interest" description="Disordered" evidence="8">
    <location>
        <begin position="358"/>
        <end position="393"/>
    </location>
</feature>
<dbReference type="OrthoDB" id="9762169at2"/>
<evidence type="ECO:0000256" key="7">
    <source>
        <dbReference type="PROSITE-ProRule" id="PRU10141"/>
    </source>
</evidence>
<protein>
    <recommendedName>
        <fullName evidence="1">non-specific serine/threonine protein kinase</fullName>
        <ecNumber evidence="1">2.7.11.1</ecNumber>
    </recommendedName>
</protein>
<dbReference type="Pfam" id="PF00069">
    <property type="entry name" value="Pkinase"/>
    <property type="match status" value="1"/>
</dbReference>
<feature type="domain" description="Protein kinase" evidence="10">
    <location>
        <begin position="16"/>
        <end position="269"/>
    </location>
</feature>
<evidence type="ECO:0000313" key="12">
    <source>
        <dbReference type="Proteomes" id="UP000487268"/>
    </source>
</evidence>
<dbReference type="InterPro" id="IPR008271">
    <property type="entry name" value="Ser/Thr_kinase_AS"/>
</dbReference>
<feature type="transmembrane region" description="Helical" evidence="9">
    <location>
        <begin position="329"/>
        <end position="353"/>
    </location>
</feature>
<dbReference type="Gene3D" id="3.30.200.20">
    <property type="entry name" value="Phosphorylase Kinase, domain 1"/>
    <property type="match status" value="1"/>
</dbReference>
<name>A0A7K0C2S4_9ACTN</name>
<feature type="compositionally biased region" description="Pro residues" evidence="8">
    <location>
        <begin position="378"/>
        <end position="387"/>
    </location>
</feature>
<keyword evidence="9" id="KW-1133">Transmembrane helix</keyword>
<evidence type="ECO:0000256" key="8">
    <source>
        <dbReference type="SAM" id="MobiDB-lite"/>
    </source>
</evidence>
<dbReference type="PROSITE" id="PS00107">
    <property type="entry name" value="PROTEIN_KINASE_ATP"/>
    <property type="match status" value="1"/>
</dbReference>
<keyword evidence="2" id="KW-0723">Serine/threonine-protein kinase</keyword>
<comment type="caution">
    <text evidence="11">The sequence shown here is derived from an EMBL/GenBank/DDBJ whole genome shotgun (WGS) entry which is preliminary data.</text>
</comment>
<dbReference type="GO" id="GO:0005524">
    <property type="term" value="F:ATP binding"/>
    <property type="evidence" value="ECO:0007669"/>
    <property type="project" value="UniProtKB-UniRule"/>
</dbReference>
<feature type="compositionally biased region" description="Low complexity" evidence="8">
    <location>
        <begin position="362"/>
        <end position="377"/>
    </location>
</feature>
<dbReference type="SMART" id="SM00220">
    <property type="entry name" value="S_TKc"/>
    <property type="match status" value="1"/>
</dbReference>
<proteinExistence type="predicted"/>
<feature type="compositionally biased region" description="Pro residues" evidence="8">
    <location>
        <begin position="276"/>
        <end position="286"/>
    </location>
</feature>
<feature type="compositionally biased region" description="Pro residues" evidence="8">
    <location>
        <begin position="302"/>
        <end position="317"/>
    </location>
</feature>
<dbReference type="AlphaFoldDB" id="A0A7K0C2S4"/>
<dbReference type="InterPro" id="IPR000719">
    <property type="entry name" value="Prot_kinase_dom"/>
</dbReference>
<reference evidence="11 12" key="1">
    <citation type="submission" date="2019-10" db="EMBL/GenBank/DDBJ databases">
        <title>Actinomadura rubteroloni sp. nov. and Actinomadura macrotermitis sp. nov., isolated from the gut of fungus growing-termite Macrotermes natalensis.</title>
        <authorList>
            <person name="Benndorf R."/>
            <person name="Martin K."/>
            <person name="Kuefner M."/>
            <person name="De Beer W."/>
            <person name="Kaster A.-K."/>
            <person name="Vollmers J."/>
            <person name="Poulsen M."/>
            <person name="Beemelmanns C."/>
        </authorList>
    </citation>
    <scope>NUCLEOTIDE SEQUENCE [LARGE SCALE GENOMIC DNA]</scope>
    <source>
        <strain evidence="11 12">RB68</strain>
    </source>
</reference>
<keyword evidence="12" id="KW-1185">Reference proteome</keyword>
<organism evidence="11 12">
    <name type="scientific">Actinomadura macrotermitis</name>
    <dbReference type="NCBI Taxonomy" id="2585200"/>
    <lineage>
        <taxon>Bacteria</taxon>
        <taxon>Bacillati</taxon>
        <taxon>Actinomycetota</taxon>
        <taxon>Actinomycetes</taxon>
        <taxon>Streptosporangiales</taxon>
        <taxon>Thermomonosporaceae</taxon>
        <taxon>Actinomadura</taxon>
    </lineage>
</organism>
<accession>A0A7K0C2S4</accession>
<dbReference type="PANTHER" id="PTHR43289">
    <property type="entry name" value="MITOGEN-ACTIVATED PROTEIN KINASE KINASE KINASE 20-RELATED"/>
    <property type="match status" value="1"/>
</dbReference>
<feature type="region of interest" description="Disordered" evidence="8">
    <location>
        <begin position="272"/>
        <end position="323"/>
    </location>
</feature>
<keyword evidence="9" id="KW-0472">Membrane</keyword>
<keyword evidence="3 11" id="KW-0808">Transferase</keyword>
<evidence type="ECO:0000256" key="6">
    <source>
        <dbReference type="ARBA" id="ARBA00022840"/>
    </source>
</evidence>
<keyword evidence="6 7" id="KW-0067">ATP-binding</keyword>
<keyword evidence="9" id="KW-0812">Transmembrane</keyword>
<evidence type="ECO:0000259" key="10">
    <source>
        <dbReference type="PROSITE" id="PS50011"/>
    </source>
</evidence>
<evidence type="ECO:0000256" key="4">
    <source>
        <dbReference type="ARBA" id="ARBA00022741"/>
    </source>
</evidence>
<dbReference type="Proteomes" id="UP000487268">
    <property type="component" value="Unassembled WGS sequence"/>
</dbReference>
<dbReference type="EMBL" id="WEGH01000004">
    <property type="protein sequence ID" value="MQY07730.1"/>
    <property type="molecule type" value="Genomic_DNA"/>
</dbReference>
<evidence type="ECO:0000256" key="5">
    <source>
        <dbReference type="ARBA" id="ARBA00022777"/>
    </source>
</evidence>
<dbReference type="CDD" id="cd14014">
    <property type="entry name" value="STKc_PknB_like"/>
    <property type="match status" value="1"/>
</dbReference>
<sequence length="536" mass="56403">MPSVAGHAGELINGRYRLTAELGRGGMGRVWQAHDEMLDRDVAVKEIAAAVDLDDATRRSLTGRAMREARAAARLNHPGIVTVYDVALHDDRPLIVMELVRGRSLAEIVAEQGPLPVRRAAVIGLALLEALREAHAAGIVHRDLKPANVLVTGRRVVITDFGLSTLAGDVRITRSGSVLGTPAYMAPEQAEGLGTGPATDLWGLGATLYTAVEGRPPYQGGEFVAILSALLTRPPDPPRRAGALQPLLAALLQRDPAKRPAPEHVAGMLERAAQAPEPPGAEPPPGYRGDAATTSMARHGTLPPPSPVPAGPYPPGPQQWGAAPARPRWGLVAVAALIILAGVAGVATLFAVVDTGDPKADPAPSAAGSPSAAAVSPPIGPAGPPTGTPDLPSGYSTYADSSLGYSVAIPESWTNTWNASTQTRKLSDTHGHAIYVSKSAKEPLDACNGLVTTFQTRTQSWSNFQQLRLERIDYGSSAAELEYIVFDKVSNASFHGLDRTFTLPGGGYNVNLSSLPADWEQSRTVYATFFATFRTT</sequence>
<evidence type="ECO:0000256" key="3">
    <source>
        <dbReference type="ARBA" id="ARBA00022679"/>
    </source>
</evidence>
<dbReference type="PANTHER" id="PTHR43289:SF6">
    <property type="entry name" value="SERINE_THREONINE-PROTEIN KINASE NEKL-3"/>
    <property type="match status" value="1"/>
</dbReference>
<dbReference type="EC" id="2.7.11.1" evidence="1"/>
<dbReference type="InterPro" id="IPR011009">
    <property type="entry name" value="Kinase-like_dom_sf"/>
</dbReference>
<evidence type="ECO:0000256" key="1">
    <source>
        <dbReference type="ARBA" id="ARBA00012513"/>
    </source>
</evidence>
<dbReference type="GO" id="GO:0004674">
    <property type="term" value="F:protein serine/threonine kinase activity"/>
    <property type="evidence" value="ECO:0007669"/>
    <property type="project" value="UniProtKB-KW"/>
</dbReference>
<evidence type="ECO:0000313" key="11">
    <source>
        <dbReference type="EMBL" id="MQY07730.1"/>
    </source>
</evidence>
<keyword evidence="4 7" id="KW-0547">Nucleotide-binding</keyword>
<evidence type="ECO:0000256" key="2">
    <source>
        <dbReference type="ARBA" id="ARBA00022527"/>
    </source>
</evidence>
<evidence type="ECO:0000256" key="9">
    <source>
        <dbReference type="SAM" id="Phobius"/>
    </source>
</evidence>
<dbReference type="PROSITE" id="PS00108">
    <property type="entry name" value="PROTEIN_KINASE_ST"/>
    <property type="match status" value="1"/>
</dbReference>
<feature type="binding site" evidence="7">
    <location>
        <position position="45"/>
    </location>
    <ligand>
        <name>ATP</name>
        <dbReference type="ChEBI" id="CHEBI:30616"/>
    </ligand>
</feature>
<dbReference type="SUPFAM" id="SSF56112">
    <property type="entry name" value="Protein kinase-like (PK-like)"/>
    <property type="match status" value="1"/>
</dbReference>
<gene>
    <name evidence="11" type="primary">pknD_48</name>
    <name evidence="11" type="ORF">ACRB68_58320</name>
</gene>
<dbReference type="PROSITE" id="PS50011">
    <property type="entry name" value="PROTEIN_KINASE_DOM"/>
    <property type="match status" value="1"/>
</dbReference>
<dbReference type="InterPro" id="IPR017441">
    <property type="entry name" value="Protein_kinase_ATP_BS"/>
</dbReference>
<keyword evidence="5 11" id="KW-0418">Kinase</keyword>
<dbReference type="Gene3D" id="1.10.510.10">
    <property type="entry name" value="Transferase(Phosphotransferase) domain 1"/>
    <property type="match status" value="1"/>
</dbReference>